<dbReference type="Pfam" id="PF21380">
    <property type="entry name" value="Nrd1-Seb1_dom2"/>
    <property type="match status" value="1"/>
</dbReference>
<feature type="compositionally biased region" description="Basic and acidic residues" evidence="8">
    <location>
        <begin position="406"/>
        <end position="419"/>
    </location>
</feature>
<evidence type="ECO:0000313" key="11">
    <source>
        <dbReference type="EMBL" id="PGH23147.1"/>
    </source>
</evidence>
<dbReference type="GO" id="GO:0000974">
    <property type="term" value="C:Prp19 complex"/>
    <property type="evidence" value="ECO:0007669"/>
    <property type="project" value="TreeGrafter"/>
</dbReference>
<feature type="domain" description="CID" evidence="10">
    <location>
        <begin position="1"/>
        <end position="154"/>
    </location>
</feature>
<keyword evidence="6" id="KW-0539">Nucleus</keyword>
<evidence type="ECO:0000256" key="2">
    <source>
        <dbReference type="ARBA" id="ARBA00022553"/>
    </source>
</evidence>
<dbReference type="InterPro" id="IPR008942">
    <property type="entry name" value="ENTH_VHS"/>
</dbReference>
<gene>
    <name evidence="11" type="ORF">AJ80_02778</name>
</gene>
<dbReference type="FunFam" id="1.25.40.90:FF:000026">
    <property type="entry name" value="RNA binding protein Nrd1"/>
    <property type="match status" value="1"/>
</dbReference>
<protein>
    <recommendedName>
        <fullName evidence="13">CID domain-containing protein</fullName>
    </recommendedName>
</protein>
<dbReference type="GO" id="GO:0036002">
    <property type="term" value="F:pre-mRNA binding"/>
    <property type="evidence" value="ECO:0007669"/>
    <property type="project" value="TreeGrafter"/>
</dbReference>
<evidence type="ECO:0000256" key="7">
    <source>
        <dbReference type="PROSITE-ProRule" id="PRU00176"/>
    </source>
</evidence>
<dbReference type="PANTHER" id="PTHR14089">
    <property type="entry name" value="PRE-MRNA-SPLICING FACTOR RBM22"/>
    <property type="match status" value="1"/>
</dbReference>
<dbReference type="Pfam" id="PF04818">
    <property type="entry name" value="CID"/>
    <property type="match status" value="1"/>
</dbReference>
<dbReference type="PANTHER" id="PTHR14089:SF2">
    <property type="entry name" value="PRE-MRNA-SPLICING FACTOR CWC2"/>
    <property type="match status" value="1"/>
</dbReference>
<dbReference type="OrthoDB" id="79367at2759"/>
<dbReference type="SMART" id="SM00360">
    <property type="entry name" value="RRM"/>
    <property type="match status" value="1"/>
</dbReference>
<dbReference type="PROSITE" id="PS50102">
    <property type="entry name" value="RRM"/>
    <property type="match status" value="1"/>
</dbReference>
<feature type="region of interest" description="Disordered" evidence="8">
    <location>
        <begin position="764"/>
        <end position="790"/>
    </location>
</feature>
<dbReference type="CDD" id="cd16984">
    <property type="entry name" value="CID_Nrd1_like"/>
    <property type="match status" value="1"/>
</dbReference>
<feature type="region of interest" description="Disordered" evidence="8">
    <location>
        <begin position="154"/>
        <end position="197"/>
    </location>
</feature>
<keyword evidence="12" id="KW-1185">Reference proteome</keyword>
<evidence type="ECO:0000313" key="12">
    <source>
        <dbReference type="Proteomes" id="UP000224634"/>
    </source>
</evidence>
<keyword evidence="3" id="KW-0747">Spliceosome</keyword>
<dbReference type="Gene3D" id="1.25.40.90">
    <property type="match status" value="1"/>
</dbReference>
<keyword evidence="5" id="KW-0508">mRNA splicing</keyword>
<keyword evidence="4 7" id="KW-0694">RNA-binding</keyword>
<comment type="subcellular location">
    <subcellularLocation>
        <location evidence="1">Nucleus</location>
    </subcellularLocation>
</comment>
<name>A0A2B7YR99_POLH7</name>
<dbReference type="Proteomes" id="UP000224634">
    <property type="component" value="Unassembled WGS sequence"/>
</dbReference>
<dbReference type="InterPro" id="IPR000504">
    <property type="entry name" value="RRM_dom"/>
</dbReference>
<dbReference type="GO" id="GO:0031126">
    <property type="term" value="P:sno(s)RNA 3'-end processing"/>
    <property type="evidence" value="ECO:0007669"/>
    <property type="project" value="UniProtKB-ARBA"/>
</dbReference>
<feature type="compositionally biased region" description="Gly residues" evidence="8">
    <location>
        <begin position="678"/>
        <end position="693"/>
    </location>
</feature>
<dbReference type="GO" id="GO:0071006">
    <property type="term" value="C:U2-type catalytic step 1 spliceosome"/>
    <property type="evidence" value="ECO:0007669"/>
    <property type="project" value="TreeGrafter"/>
</dbReference>
<feature type="domain" description="RRM" evidence="9">
    <location>
        <begin position="524"/>
        <end position="594"/>
    </location>
</feature>
<dbReference type="InterPro" id="IPR006569">
    <property type="entry name" value="CID_dom"/>
</dbReference>
<dbReference type="InterPro" id="IPR012677">
    <property type="entry name" value="Nucleotide-bd_a/b_plait_sf"/>
</dbReference>
<evidence type="ECO:0000256" key="3">
    <source>
        <dbReference type="ARBA" id="ARBA00022728"/>
    </source>
</evidence>
<dbReference type="FunFam" id="3.30.70.330:FF:000397">
    <property type="entry name" value="RNA binding protein Nrd1"/>
    <property type="match status" value="1"/>
</dbReference>
<dbReference type="InterPro" id="IPR039171">
    <property type="entry name" value="Cwc2/Slt11"/>
</dbReference>
<comment type="caution">
    <text evidence="11">The sequence shown here is derived from an EMBL/GenBank/DDBJ whole genome shotgun (WGS) entry which is preliminary data.</text>
</comment>
<dbReference type="GO" id="GO:0008380">
    <property type="term" value="P:RNA splicing"/>
    <property type="evidence" value="ECO:0007669"/>
    <property type="project" value="UniProtKB-KW"/>
</dbReference>
<dbReference type="STRING" id="1447883.A0A2B7YR99"/>
<feature type="compositionally biased region" description="Basic and acidic residues" evidence="8">
    <location>
        <begin position="434"/>
        <end position="479"/>
    </location>
</feature>
<feature type="compositionally biased region" description="Polar residues" evidence="8">
    <location>
        <begin position="154"/>
        <end position="164"/>
    </location>
</feature>
<dbReference type="Pfam" id="PF00076">
    <property type="entry name" value="RRM_1"/>
    <property type="match status" value="1"/>
</dbReference>
<dbReference type="AlphaFoldDB" id="A0A2B7YR99"/>
<keyword evidence="2" id="KW-0597">Phosphoprotein</keyword>
<dbReference type="EMBL" id="PDNA01000028">
    <property type="protein sequence ID" value="PGH23147.1"/>
    <property type="molecule type" value="Genomic_DNA"/>
</dbReference>
<dbReference type="InterPro" id="IPR035979">
    <property type="entry name" value="RBD_domain_sf"/>
</dbReference>
<sequence length="790" mass="83570">MSSAVAELDGYLQSMLALKPPGVSGTKITSITSLCMANVQSESVLIQKIYTHFKKAPATHKLGVLYVVDSVTRQWVDQTRKAGQQLGTDAPDGTCAAGVNRVTALLPVIMNDIITTAPEDQKDKIKKLLTIWERSCTFPAPMLTSFNEKLNASASQNVESTTPEGSPAPSFIPLRGPQQSQQPQQQQQAPAGQAAAMPDTTSILKALADMAKQNTTAPATSGAAAQTSPNSVLSAPSAVPQVPTSTVDQTAQQQLQQQTNGQAAVNPFASNLASQLAGFSNAAAQNPNMFQNQTQPAGQPANPLAMPAQNPLAALLPQAAAAAPASTMPTPDAMQQLGMLQLLAAQGIPQDQWATALQILNFANQANTGGMGNVNPAALAAAFGGQQPQQQPPNQNAWGAPMQDTASRDHGHERDREYMRSPPGGYRRRSRSPGWDRRREVSPPRRRDSPVYGEYHGDSPGRNRTDPRDARGRRPDGYRQRSPPGRRRRSPSPQRKDSSLPPPGPKVLEWDYSIGQGNIKVLSRTLFVGGVTSSEAHLRSLFGRFGVVQTCIVNTDKRHAFVKMINRPDAVNAREGMEQYKSGDMQLRTRWGVGFGPRDCSDYQTGVSIIPIERLTDADRKWMLTAEYGGTGGKSIESGMVVEEPDIEIGAGVSSKAISRRMATDQGGKRGPISSRAGFGGAPRGGGGGGGGPEHYRRDHHHRMDHDSGSAHSSGGAGGAGDRSGDNSANSNPNAIGVPPAVPGFGFQFPGIPMFPSGFMLGAAAGAQTGSSSSTPTGQQQQQQAPGQGS</sequence>
<dbReference type="GO" id="GO:0006369">
    <property type="term" value="P:termination of RNA polymerase II transcription"/>
    <property type="evidence" value="ECO:0007669"/>
    <property type="project" value="UniProtKB-ARBA"/>
</dbReference>
<evidence type="ECO:0000256" key="1">
    <source>
        <dbReference type="ARBA" id="ARBA00004123"/>
    </source>
</evidence>
<dbReference type="SUPFAM" id="SSF48464">
    <property type="entry name" value="ENTH/VHS domain"/>
    <property type="match status" value="1"/>
</dbReference>
<organism evidence="11 12">
    <name type="scientific">Polytolypa hystricis (strain UAMH7299)</name>
    <dbReference type="NCBI Taxonomy" id="1447883"/>
    <lineage>
        <taxon>Eukaryota</taxon>
        <taxon>Fungi</taxon>
        <taxon>Dikarya</taxon>
        <taxon>Ascomycota</taxon>
        <taxon>Pezizomycotina</taxon>
        <taxon>Eurotiomycetes</taxon>
        <taxon>Eurotiomycetidae</taxon>
        <taxon>Onygenales</taxon>
        <taxon>Onygenales incertae sedis</taxon>
        <taxon>Polytolypa</taxon>
    </lineage>
</organism>
<dbReference type="SMART" id="SM00582">
    <property type="entry name" value="RPR"/>
    <property type="match status" value="1"/>
</dbReference>
<feature type="region of interest" description="Disordered" evidence="8">
    <location>
        <begin position="384"/>
        <end position="508"/>
    </location>
</feature>
<evidence type="ECO:0008006" key="13">
    <source>
        <dbReference type="Google" id="ProtNLM"/>
    </source>
</evidence>
<feature type="region of interest" description="Disordered" evidence="8">
    <location>
        <begin position="214"/>
        <end position="262"/>
    </location>
</feature>
<dbReference type="InterPro" id="IPR048892">
    <property type="entry name" value="Nrd1_Seb1_dom2"/>
</dbReference>
<feature type="compositionally biased region" description="Low complexity" evidence="8">
    <location>
        <begin position="177"/>
        <end position="196"/>
    </location>
</feature>
<keyword evidence="3" id="KW-0507">mRNA processing</keyword>
<evidence type="ECO:0000256" key="8">
    <source>
        <dbReference type="SAM" id="MobiDB-lite"/>
    </source>
</evidence>
<dbReference type="GO" id="GO:0071007">
    <property type="term" value="C:U2-type catalytic step 2 spliceosome"/>
    <property type="evidence" value="ECO:0007669"/>
    <property type="project" value="TreeGrafter"/>
</dbReference>
<dbReference type="GO" id="GO:0010629">
    <property type="term" value="P:negative regulation of gene expression"/>
    <property type="evidence" value="ECO:0007669"/>
    <property type="project" value="UniProtKB-ARBA"/>
</dbReference>
<proteinExistence type="predicted"/>
<dbReference type="GO" id="GO:0017070">
    <property type="term" value="F:U6 snRNA binding"/>
    <property type="evidence" value="ECO:0007669"/>
    <property type="project" value="TreeGrafter"/>
</dbReference>
<evidence type="ECO:0000259" key="10">
    <source>
        <dbReference type="PROSITE" id="PS51391"/>
    </source>
</evidence>
<feature type="compositionally biased region" description="Low complexity" evidence="8">
    <location>
        <begin position="249"/>
        <end position="262"/>
    </location>
</feature>
<feature type="region of interest" description="Disordered" evidence="8">
    <location>
        <begin position="657"/>
        <end position="735"/>
    </location>
</feature>
<dbReference type="GO" id="GO:0031124">
    <property type="term" value="P:mRNA 3'-end processing"/>
    <property type="evidence" value="ECO:0007669"/>
    <property type="project" value="UniProtKB-ARBA"/>
</dbReference>
<feature type="compositionally biased region" description="Low complexity" evidence="8">
    <location>
        <begin position="384"/>
        <end position="401"/>
    </location>
</feature>
<evidence type="ECO:0000259" key="9">
    <source>
        <dbReference type="PROSITE" id="PS50102"/>
    </source>
</evidence>
<dbReference type="Gene3D" id="3.30.70.330">
    <property type="match status" value="1"/>
</dbReference>
<dbReference type="SUPFAM" id="SSF54928">
    <property type="entry name" value="RNA-binding domain, RBD"/>
    <property type="match status" value="1"/>
</dbReference>
<accession>A0A2B7YR99</accession>
<feature type="compositionally biased region" description="Polar residues" evidence="8">
    <location>
        <begin position="214"/>
        <end position="234"/>
    </location>
</feature>
<evidence type="ECO:0000256" key="5">
    <source>
        <dbReference type="ARBA" id="ARBA00023187"/>
    </source>
</evidence>
<reference evidence="11 12" key="1">
    <citation type="submission" date="2017-10" db="EMBL/GenBank/DDBJ databases">
        <title>Comparative genomics in systemic dimorphic fungi from Ajellomycetaceae.</title>
        <authorList>
            <person name="Munoz J.F."/>
            <person name="Mcewen J.G."/>
            <person name="Clay O.K."/>
            <person name="Cuomo C.A."/>
        </authorList>
    </citation>
    <scope>NUCLEOTIDE SEQUENCE [LARGE SCALE GENOMIC DNA]</scope>
    <source>
        <strain evidence="11 12">UAMH7299</strain>
    </source>
</reference>
<evidence type="ECO:0000256" key="6">
    <source>
        <dbReference type="ARBA" id="ARBA00023242"/>
    </source>
</evidence>
<dbReference type="PROSITE" id="PS51391">
    <property type="entry name" value="CID"/>
    <property type="match status" value="1"/>
</dbReference>
<evidence type="ECO:0000256" key="4">
    <source>
        <dbReference type="ARBA" id="ARBA00022884"/>
    </source>
</evidence>
<feature type="compositionally biased region" description="Basic and acidic residues" evidence="8">
    <location>
        <begin position="694"/>
        <end position="709"/>
    </location>
</feature>